<dbReference type="GO" id="GO:0005524">
    <property type="term" value="F:ATP binding"/>
    <property type="evidence" value="ECO:0007669"/>
    <property type="project" value="UniProtKB-UniRule"/>
</dbReference>
<dbReference type="PANTHER" id="PTHR10584">
    <property type="entry name" value="SUGAR KINASE"/>
    <property type="match status" value="1"/>
</dbReference>
<dbReference type="STRING" id="720554.Clocl_0788"/>
<dbReference type="GO" id="GO:0005737">
    <property type="term" value="C:cytoplasm"/>
    <property type="evidence" value="ECO:0007669"/>
    <property type="project" value="UniProtKB-SubCell"/>
</dbReference>
<comment type="cofactor">
    <cofactor evidence="9">
        <name>Mg(2+)</name>
        <dbReference type="ChEBI" id="CHEBI:18420"/>
    </cofactor>
    <text evidence="9">Requires a divalent cation, most likely magnesium in vivo, as an electrophilic catalyst to aid phosphoryl group transfer. It is the chelate of the metal and the nucleotide that is the actual substrate.</text>
</comment>
<dbReference type="EMBL" id="CP003065">
    <property type="protein sequence ID" value="AEV67488.1"/>
    <property type="molecule type" value="Genomic_DNA"/>
</dbReference>
<evidence type="ECO:0000256" key="8">
    <source>
        <dbReference type="ARBA" id="ARBA00023277"/>
    </source>
</evidence>
<keyword evidence="4 9" id="KW-0418">Kinase</keyword>
<keyword evidence="9" id="KW-0963">Cytoplasm</keyword>
<dbReference type="HAMAP" id="MF_01987">
    <property type="entry name" value="Ribokinase"/>
    <property type="match status" value="1"/>
</dbReference>
<dbReference type="HOGENOM" id="CLU_027634_2_1_9"/>
<keyword evidence="7 9" id="KW-0630">Potassium</keyword>
<evidence type="ECO:0000256" key="2">
    <source>
        <dbReference type="ARBA" id="ARBA00022723"/>
    </source>
</evidence>
<reference evidence="11 12" key="2">
    <citation type="journal article" date="2012" name="Stand. Genomic Sci.">
        <title>Complete Genome Sequence of Clostridium clariflavum DSM 19732.</title>
        <authorList>
            <person name="Izquierdo J.A."/>
            <person name="Goodwin L."/>
            <person name="Davenport K.W."/>
            <person name="Teshima H."/>
            <person name="Bruce D."/>
            <person name="Detter C."/>
            <person name="Tapia R."/>
            <person name="Han S."/>
            <person name="Land M."/>
            <person name="Hauser L."/>
            <person name="Jeffries C.D."/>
            <person name="Han J."/>
            <person name="Pitluck S."/>
            <person name="Nolan M."/>
            <person name="Chen A."/>
            <person name="Huntemann M."/>
            <person name="Mavromatis K."/>
            <person name="Mikhailova N."/>
            <person name="Liolios K."/>
            <person name="Woyke T."/>
            <person name="Lynd L.R."/>
        </authorList>
    </citation>
    <scope>NUCLEOTIDE SEQUENCE [LARGE SCALE GENOMIC DNA]</scope>
    <source>
        <strain evidence="12">DSM 19732 / NBRC 101661 / EBR45</strain>
    </source>
</reference>
<evidence type="ECO:0000256" key="7">
    <source>
        <dbReference type="ARBA" id="ARBA00022958"/>
    </source>
</evidence>
<keyword evidence="1 9" id="KW-0808">Transferase</keyword>
<comment type="function">
    <text evidence="9">Catalyzes the phosphorylation of ribose at O-5 in a reaction requiring ATP and magnesium. The resulting D-ribose-5-phosphate can then be used either for sythesis of nucleotides, histidine, and tryptophan, or as a component of the pentose phosphate pathway.</text>
</comment>
<keyword evidence="8 9" id="KW-0119">Carbohydrate metabolism</keyword>
<feature type="binding site" evidence="9">
    <location>
        <position position="244"/>
    </location>
    <ligand>
        <name>substrate</name>
    </ligand>
</feature>
<comment type="subcellular location">
    <subcellularLocation>
        <location evidence="9">Cytoplasm</location>
    </subcellularLocation>
</comment>
<comment type="caution">
    <text evidence="9">Lacks conserved residue(s) required for the propagation of feature annotation.</text>
</comment>
<comment type="similarity">
    <text evidence="9">Belongs to the carbohydrate kinase PfkB family. Ribokinase subfamily.</text>
</comment>
<feature type="binding site" evidence="9">
    <location>
        <begin position="10"/>
        <end position="12"/>
    </location>
    <ligand>
        <name>substrate</name>
    </ligand>
</feature>
<dbReference type="CDD" id="cd01174">
    <property type="entry name" value="ribokinase"/>
    <property type="match status" value="1"/>
</dbReference>
<sequence length="301" mass="32892">MKILCFGSLNLDNVYQVDHIVQPGETTTSISYQLFDGGKGLNQALALGRANAKCSMAGMIGRDGIHLLKTLEQSNVNADFVAVNENTNTGSTIIQVDKNGQNSIIVVGGANQMIDEAFVKHVISHFESGDFILLQNEINNIPLIMKEAKQKGLKIAFNPSPITGELFNYPLDLVDILILNEIEGYELTREKDYANIIKRLHELYPKTSLLLTLGKKGALFSDGVNIYRHGIYDVKVVDTTAAGDTFTGYFLASYANNEPIEECLRKASIASSLAVSRPGASSSIPFLSEVLNSNLILVNYE</sequence>
<dbReference type="InterPro" id="IPR011877">
    <property type="entry name" value="Ribokinase"/>
</dbReference>
<feature type="binding site" evidence="9">
    <location>
        <begin position="38"/>
        <end position="42"/>
    </location>
    <ligand>
        <name>substrate</name>
    </ligand>
</feature>
<dbReference type="InterPro" id="IPR029056">
    <property type="entry name" value="Ribokinase-like"/>
</dbReference>
<evidence type="ECO:0000256" key="1">
    <source>
        <dbReference type="ARBA" id="ARBA00022679"/>
    </source>
</evidence>
<evidence type="ECO:0000313" key="12">
    <source>
        <dbReference type="Proteomes" id="UP000005435"/>
    </source>
</evidence>
<keyword evidence="6 9" id="KW-0460">Magnesium</keyword>
<evidence type="ECO:0000256" key="6">
    <source>
        <dbReference type="ARBA" id="ARBA00022842"/>
    </source>
</evidence>
<comment type="pathway">
    <text evidence="9">Carbohydrate metabolism; D-ribose degradation; D-ribose 5-phosphate from beta-D-ribopyranose: step 2/2.</text>
</comment>
<dbReference type="InterPro" id="IPR011611">
    <property type="entry name" value="PfkB_dom"/>
</dbReference>
<reference evidence="12" key="1">
    <citation type="submission" date="2011-12" db="EMBL/GenBank/DDBJ databases">
        <title>Complete sequence of Clostridium clariflavum DSM 19732.</title>
        <authorList>
            <consortium name="US DOE Joint Genome Institute"/>
            <person name="Lucas S."/>
            <person name="Han J."/>
            <person name="Lapidus A."/>
            <person name="Cheng J.-F."/>
            <person name="Goodwin L."/>
            <person name="Pitluck S."/>
            <person name="Peters L."/>
            <person name="Teshima H."/>
            <person name="Detter J.C."/>
            <person name="Han C."/>
            <person name="Tapia R."/>
            <person name="Land M."/>
            <person name="Hauser L."/>
            <person name="Kyrpides N."/>
            <person name="Ivanova N."/>
            <person name="Pagani I."/>
            <person name="Kitzmiller T."/>
            <person name="Lynd L."/>
            <person name="Izquierdo J."/>
            <person name="Woyke T."/>
        </authorList>
    </citation>
    <scope>NUCLEOTIDE SEQUENCE [LARGE SCALE GENOMIC DNA]</scope>
    <source>
        <strain evidence="12">DSM 19732 / NBRC 101661 / EBR45</strain>
    </source>
</reference>
<feature type="binding site" evidence="9">
    <location>
        <position position="279"/>
    </location>
    <ligand>
        <name>K(+)</name>
        <dbReference type="ChEBI" id="CHEBI:29103"/>
    </ligand>
</feature>
<feature type="binding site" evidence="9">
    <location>
        <position position="238"/>
    </location>
    <ligand>
        <name>K(+)</name>
        <dbReference type="ChEBI" id="CHEBI:29103"/>
    </ligand>
</feature>
<feature type="binding site" evidence="9">
    <location>
        <position position="240"/>
    </location>
    <ligand>
        <name>K(+)</name>
        <dbReference type="ChEBI" id="CHEBI:29103"/>
    </ligand>
</feature>
<feature type="binding site" evidence="9">
    <location>
        <position position="277"/>
    </location>
    <ligand>
        <name>K(+)</name>
        <dbReference type="ChEBI" id="CHEBI:29103"/>
    </ligand>
</feature>
<feature type="binding site" evidence="9">
    <location>
        <position position="137"/>
    </location>
    <ligand>
        <name>substrate</name>
    </ligand>
</feature>
<dbReference type="PANTHER" id="PTHR10584:SF166">
    <property type="entry name" value="RIBOKINASE"/>
    <property type="match status" value="1"/>
</dbReference>
<feature type="binding site" evidence="9">
    <location>
        <position position="180"/>
    </location>
    <ligand>
        <name>ATP</name>
        <dbReference type="ChEBI" id="CHEBI:30616"/>
    </ligand>
</feature>
<proteinExistence type="inferred from homology"/>
<organism evidence="11 12">
    <name type="scientific">Acetivibrio clariflavus (strain DSM 19732 / NBRC 101661 / EBR45)</name>
    <name type="common">Clostridium clariflavum</name>
    <dbReference type="NCBI Taxonomy" id="720554"/>
    <lineage>
        <taxon>Bacteria</taxon>
        <taxon>Bacillati</taxon>
        <taxon>Bacillota</taxon>
        <taxon>Clostridia</taxon>
        <taxon>Eubacteriales</taxon>
        <taxon>Oscillospiraceae</taxon>
        <taxon>Acetivibrio</taxon>
    </lineage>
</organism>
<keyword evidence="5 9" id="KW-0067">ATP-binding</keyword>
<keyword evidence="3 9" id="KW-0547">Nucleotide-binding</keyword>
<evidence type="ECO:0000313" key="11">
    <source>
        <dbReference type="EMBL" id="AEV67488.1"/>
    </source>
</evidence>
<keyword evidence="12" id="KW-1185">Reference proteome</keyword>
<comment type="activity regulation">
    <text evidence="9">Activated by a monovalent cation that binds near, but not in, the active site. The most likely occupant of the site in vivo is potassium. Ion binding induces a conformational change that may alter substrate affinity.</text>
</comment>
<feature type="binding site" evidence="9">
    <location>
        <position position="283"/>
    </location>
    <ligand>
        <name>K(+)</name>
        <dbReference type="ChEBI" id="CHEBI:29103"/>
    </ligand>
</feature>
<dbReference type="Gene3D" id="3.40.1190.20">
    <property type="match status" value="1"/>
</dbReference>
<dbReference type="GO" id="GO:0004747">
    <property type="term" value="F:ribokinase activity"/>
    <property type="evidence" value="ECO:0007669"/>
    <property type="project" value="UniProtKB-UniRule"/>
</dbReference>
<protein>
    <recommendedName>
        <fullName evidence="9">Ribokinase</fullName>
        <shortName evidence="9">RK</shortName>
        <ecNumber evidence="9">2.7.1.15</ecNumber>
    </recommendedName>
</protein>
<evidence type="ECO:0000259" key="10">
    <source>
        <dbReference type="Pfam" id="PF00294"/>
    </source>
</evidence>
<feature type="binding site" evidence="9">
    <location>
        <begin position="243"/>
        <end position="244"/>
    </location>
    <ligand>
        <name>ATP</name>
        <dbReference type="ChEBI" id="CHEBI:30616"/>
    </ligand>
</feature>
<dbReference type="RefSeq" id="WP_014254116.1">
    <property type="nucleotide sequence ID" value="NC_016627.1"/>
</dbReference>
<evidence type="ECO:0000256" key="4">
    <source>
        <dbReference type="ARBA" id="ARBA00022777"/>
    </source>
</evidence>
<comment type="subunit">
    <text evidence="9">Homodimer.</text>
</comment>
<accession>G8LVD4</accession>
<evidence type="ECO:0000256" key="9">
    <source>
        <dbReference type="HAMAP-Rule" id="MF_01987"/>
    </source>
</evidence>
<dbReference type="InterPro" id="IPR002139">
    <property type="entry name" value="Ribo/fructo_kinase"/>
</dbReference>
<dbReference type="KEGG" id="ccl:Clocl_0788"/>
<dbReference type="GO" id="GO:0046872">
    <property type="term" value="F:metal ion binding"/>
    <property type="evidence" value="ECO:0007669"/>
    <property type="project" value="UniProtKB-KW"/>
</dbReference>
<keyword evidence="2 9" id="KW-0479">Metal-binding</keyword>
<dbReference type="eggNOG" id="COG0524">
    <property type="taxonomic scope" value="Bacteria"/>
</dbReference>
<feature type="binding site" evidence="9">
    <location>
        <position position="274"/>
    </location>
    <ligand>
        <name>K(+)</name>
        <dbReference type="ChEBI" id="CHEBI:29103"/>
    </ligand>
</feature>
<evidence type="ECO:0000256" key="3">
    <source>
        <dbReference type="ARBA" id="ARBA00022741"/>
    </source>
</evidence>
<dbReference type="GO" id="GO:0019303">
    <property type="term" value="P:D-ribose catabolic process"/>
    <property type="evidence" value="ECO:0007669"/>
    <property type="project" value="UniProtKB-UniRule"/>
</dbReference>
<evidence type="ECO:0000256" key="5">
    <source>
        <dbReference type="ARBA" id="ARBA00022840"/>
    </source>
</evidence>
<dbReference type="SUPFAM" id="SSF53613">
    <property type="entry name" value="Ribokinase-like"/>
    <property type="match status" value="1"/>
</dbReference>
<dbReference type="UniPathway" id="UPA00916">
    <property type="reaction ID" value="UER00889"/>
</dbReference>
<dbReference type="Proteomes" id="UP000005435">
    <property type="component" value="Chromosome"/>
</dbReference>
<name>G8LVD4_ACECE</name>
<dbReference type="OrthoDB" id="9775849at2"/>
<dbReference type="Pfam" id="PF00294">
    <property type="entry name" value="PfkB"/>
    <property type="match status" value="1"/>
</dbReference>
<feature type="domain" description="Carbohydrate kinase PfkB" evidence="10">
    <location>
        <begin position="2"/>
        <end position="285"/>
    </location>
</feature>
<dbReference type="EC" id="2.7.1.15" evidence="9"/>
<gene>
    <name evidence="9" type="primary">rbsK</name>
    <name evidence="11" type="ordered locus">Clocl_0788</name>
</gene>
<comment type="catalytic activity">
    <reaction evidence="9">
        <text>D-ribose + ATP = D-ribose 5-phosphate + ADP + H(+)</text>
        <dbReference type="Rhea" id="RHEA:13697"/>
        <dbReference type="ChEBI" id="CHEBI:15378"/>
        <dbReference type="ChEBI" id="CHEBI:30616"/>
        <dbReference type="ChEBI" id="CHEBI:47013"/>
        <dbReference type="ChEBI" id="CHEBI:78346"/>
        <dbReference type="ChEBI" id="CHEBI:456216"/>
        <dbReference type="EC" id="2.7.1.15"/>
    </reaction>
</comment>
<dbReference type="PRINTS" id="PR00990">
    <property type="entry name" value="RIBOKINASE"/>
</dbReference>
<feature type="active site" description="Proton acceptor" evidence="9">
    <location>
        <position position="244"/>
    </location>
</feature>
<dbReference type="AlphaFoldDB" id="G8LVD4"/>
<feature type="binding site" evidence="9">
    <location>
        <begin position="212"/>
        <end position="217"/>
    </location>
    <ligand>
        <name>ATP</name>
        <dbReference type="ChEBI" id="CHEBI:30616"/>
    </ligand>
</feature>